<proteinExistence type="predicted"/>
<evidence type="ECO:0000313" key="1">
    <source>
        <dbReference type="EMBL" id="GEO23625.1"/>
    </source>
</evidence>
<sequence>MRKLKDIKMSLSLLLSGAVMIWSFLLPFSPTQAFNTSNEREASVKALGYVDFFALPSVYEEGNAFKNFLSEGLFAGIKNQEFSWNPTPGLGVKTFIPYNWVLYHYLKQILFPFHFFW</sequence>
<evidence type="ECO:0000313" key="2">
    <source>
        <dbReference type="Proteomes" id="UP000321301"/>
    </source>
</evidence>
<organism evidence="1 2">
    <name type="scientific">Cyclobacterium qasimii</name>
    <dbReference type="NCBI Taxonomy" id="1350429"/>
    <lineage>
        <taxon>Bacteria</taxon>
        <taxon>Pseudomonadati</taxon>
        <taxon>Bacteroidota</taxon>
        <taxon>Cytophagia</taxon>
        <taxon>Cytophagales</taxon>
        <taxon>Cyclobacteriaceae</taxon>
        <taxon>Cyclobacterium</taxon>
    </lineage>
</organism>
<dbReference type="AlphaFoldDB" id="A0A512CHF2"/>
<protein>
    <submittedName>
        <fullName evidence="1">Uncharacterized protein</fullName>
    </submittedName>
</protein>
<dbReference type="RefSeq" id="WP_020893215.1">
    <property type="nucleotide sequence ID" value="NZ_BJYV01000025.1"/>
</dbReference>
<accession>A0A512CHF2</accession>
<gene>
    <name evidence="1" type="ORF">CQA01_41590</name>
</gene>
<comment type="caution">
    <text evidence="1">The sequence shown here is derived from an EMBL/GenBank/DDBJ whole genome shotgun (WGS) entry which is preliminary data.</text>
</comment>
<dbReference type="Proteomes" id="UP000321301">
    <property type="component" value="Unassembled WGS sequence"/>
</dbReference>
<keyword evidence="2" id="KW-1185">Reference proteome</keyword>
<reference evidence="1 2" key="1">
    <citation type="submission" date="2019-07" db="EMBL/GenBank/DDBJ databases">
        <title>Whole genome shotgun sequence of Cyclobacterium qasimii NBRC 106168.</title>
        <authorList>
            <person name="Hosoyama A."/>
            <person name="Uohara A."/>
            <person name="Ohji S."/>
            <person name="Ichikawa N."/>
        </authorList>
    </citation>
    <scope>NUCLEOTIDE SEQUENCE [LARGE SCALE GENOMIC DNA]</scope>
    <source>
        <strain evidence="1 2">NBRC 106168</strain>
    </source>
</reference>
<name>A0A512CHF2_9BACT</name>
<dbReference type="EMBL" id="BJYV01000025">
    <property type="protein sequence ID" value="GEO23625.1"/>
    <property type="molecule type" value="Genomic_DNA"/>
</dbReference>